<accession>A0A6J5J4T6</accession>
<dbReference type="Proteomes" id="UP000494301">
    <property type="component" value="Unassembled WGS sequence"/>
</dbReference>
<name>A0A6J5J4T6_9BURK</name>
<evidence type="ECO:0000313" key="2">
    <source>
        <dbReference type="EMBL" id="CAB3966632.1"/>
    </source>
</evidence>
<gene>
    <name evidence="2" type="ORF">BLA3211_04027</name>
</gene>
<keyword evidence="1" id="KW-0472">Membrane</keyword>
<reference evidence="2 3" key="1">
    <citation type="submission" date="2020-04" db="EMBL/GenBank/DDBJ databases">
        <authorList>
            <person name="Depoorter E."/>
        </authorList>
    </citation>
    <scope>NUCLEOTIDE SEQUENCE [LARGE SCALE GENOMIC DNA]</scope>
    <source>
        <strain evidence="2 3">BCC0217</strain>
    </source>
</reference>
<evidence type="ECO:0000256" key="1">
    <source>
        <dbReference type="SAM" id="Phobius"/>
    </source>
</evidence>
<feature type="transmembrane region" description="Helical" evidence="1">
    <location>
        <begin position="61"/>
        <end position="90"/>
    </location>
</feature>
<keyword evidence="1" id="KW-0812">Transmembrane</keyword>
<feature type="transmembrane region" description="Helical" evidence="1">
    <location>
        <begin position="160"/>
        <end position="178"/>
    </location>
</feature>
<dbReference type="EMBL" id="CABWIL020000014">
    <property type="protein sequence ID" value="CAB3966632.1"/>
    <property type="molecule type" value="Genomic_DNA"/>
</dbReference>
<evidence type="ECO:0000313" key="3">
    <source>
        <dbReference type="Proteomes" id="UP000494301"/>
    </source>
</evidence>
<proteinExistence type="predicted"/>
<organism evidence="2 3">
    <name type="scientific">Burkholderia aenigmatica</name>
    <dbReference type="NCBI Taxonomy" id="2015348"/>
    <lineage>
        <taxon>Bacteria</taxon>
        <taxon>Pseudomonadati</taxon>
        <taxon>Pseudomonadota</taxon>
        <taxon>Betaproteobacteria</taxon>
        <taxon>Burkholderiales</taxon>
        <taxon>Burkholderiaceae</taxon>
        <taxon>Burkholderia</taxon>
        <taxon>Burkholderia cepacia complex</taxon>
    </lineage>
</organism>
<dbReference type="AlphaFoldDB" id="A0A6J5J4T6"/>
<protein>
    <submittedName>
        <fullName evidence="2">Uncharacterized protein</fullName>
    </submittedName>
</protein>
<feature type="transmembrane region" description="Helical" evidence="1">
    <location>
        <begin position="124"/>
        <end position="148"/>
    </location>
</feature>
<keyword evidence="1" id="KW-1133">Transmembrane helix</keyword>
<sequence length="246" mass="26781">MRRFTAVAAMARDSTGEELTDNEELSLHRESRFWRLPLVRAWIQGHGRDGYSFRLLLWPPVIVFVLEFVCVIFDALYTSIAISAVATLFLGFAGYHGAQREWLVPSATTRALVKARMKKAAERFSSLGVGATVLAIFVAATSLSLVMSGQPVLDSVSKEAVSIFIALVFLPVYVSGAVRKLAIARIEEVEALRNATLGTRLKFDRAGAVRAVVVQGAAGKGTVSVLEYTVLGFNPPLEQVGREPRA</sequence>